<dbReference type="Pfam" id="PF00027">
    <property type="entry name" value="cNMP_binding"/>
    <property type="match status" value="1"/>
</dbReference>
<name>A0ABX2T006_9BACL</name>
<evidence type="ECO:0000259" key="6">
    <source>
        <dbReference type="Pfam" id="PF13545"/>
    </source>
</evidence>
<dbReference type="RefSeq" id="WP_179941682.1">
    <property type="nucleotide sequence ID" value="NZ_JACBYF010000016.1"/>
</dbReference>
<sequence>MKDLLLNTSIFNGISDESKEAVKKIKKRVIKYKINEQVIRAGDRIDDVCIITNGLLRCIEVSPTGKDLDAFYFSTGVTFPFYMLFGGEKYHSFNTFAVKKTTAVWIPWKELEPIIRNDKVFMNNILIFVSEFMCYSKMIARCIEYRKVIERISYWLLHLTKSSEAVYVPMSQEILSDILKVNRSSLNQELVNLQRLNVIEIKNKEIKIIDREYLESQL</sequence>
<feature type="domain" description="HTH crp-type" evidence="6">
    <location>
        <begin position="150"/>
        <end position="215"/>
    </location>
</feature>
<dbReference type="SUPFAM" id="SSF51206">
    <property type="entry name" value="cAMP-binding domain-like"/>
    <property type="match status" value="1"/>
</dbReference>
<evidence type="ECO:0000313" key="8">
    <source>
        <dbReference type="Proteomes" id="UP000531840"/>
    </source>
</evidence>
<keyword evidence="8" id="KW-1185">Reference proteome</keyword>
<keyword evidence="2" id="KW-0238">DNA-binding</keyword>
<dbReference type="SUPFAM" id="SSF46785">
    <property type="entry name" value="Winged helix' DNA-binding domain"/>
    <property type="match status" value="1"/>
</dbReference>
<accession>A0ABX2T006</accession>
<organism evidence="7 8">
    <name type="scientific">Gemelliphila palaticanis</name>
    <dbReference type="NCBI Taxonomy" id="81950"/>
    <lineage>
        <taxon>Bacteria</taxon>
        <taxon>Bacillati</taxon>
        <taxon>Bacillota</taxon>
        <taxon>Bacilli</taxon>
        <taxon>Bacillales</taxon>
        <taxon>Gemellaceae</taxon>
        <taxon>Gemelliphila</taxon>
    </lineage>
</organism>
<gene>
    <name evidence="7" type="ORF">HZY85_06820</name>
</gene>
<dbReference type="InterPro" id="IPR000595">
    <property type="entry name" value="cNMP-bd_dom"/>
</dbReference>
<evidence type="ECO:0000256" key="2">
    <source>
        <dbReference type="ARBA" id="ARBA00023125"/>
    </source>
</evidence>
<keyword evidence="4" id="KW-0804">Transcription</keyword>
<dbReference type="InterPro" id="IPR018490">
    <property type="entry name" value="cNMP-bd_dom_sf"/>
</dbReference>
<dbReference type="Proteomes" id="UP000531840">
    <property type="component" value="Unassembled WGS sequence"/>
</dbReference>
<dbReference type="Gene3D" id="2.60.120.10">
    <property type="entry name" value="Jelly Rolls"/>
    <property type="match status" value="1"/>
</dbReference>
<evidence type="ECO:0000256" key="4">
    <source>
        <dbReference type="ARBA" id="ARBA00023163"/>
    </source>
</evidence>
<dbReference type="InterPro" id="IPR036390">
    <property type="entry name" value="WH_DNA-bd_sf"/>
</dbReference>
<dbReference type="InterPro" id="IPR014710">
    <property type="entry name" value="RmlC-like_jellyroll"/>
</dbReference>
<dbReference type="EMBL" id="JACBYF010000016">
    <property type="protein sequence ID" value="NYS47899.1"/>
    <property type="molecule type" value="Genomic_DNA"/>
</dbReference>
<evidence type="ECO:0000313" key="7">
    <source>
        <dbReference type="EMBL" id="NYS47899.1"/>
    </source>
</evidence>
<proteinExistence type="predicted"/>
<evidence type="ECO:0000256" key="3">
    <source>
        <dbReference type="ARBA" id="ARBA00023159"/>
    </source>
</evidence>
<reference evidence="7 8" key="1">
    <citation type="submission" date="2020-07" db="EMBL/GenBank/DDBJ databases">
        <title>MOT database genomes.</title>
        <authorList>
            <person name="Joseph S."/>
            <person name="Aduse-Opoku J."/>
            <person name="Hashim A."/>
            <person name="Wade W."/>
            <person name="Curtis M."/>
        </authorList>
    </citation>
    <scope>NUCLEOTIDE SEQUENCE [LARGE SCALE GENOMIC DNA]</scope>
    <source>
        <strain evidence="7 8">CIP 106318</strain>
    </source>
</reference>
<evidence type="ECO:0000259" key="5">
    <source>
        <dbReference type="Pfam" id="PF00027"/>
    </source>
</evidence>
<evidence type="ECO:0000256" key="1">
    <source>
        <dbReference type="ARBA" id="ARBA00023015"/>
    </source>
</evidence>
<dbReference type="Pfam" id="PF13545">
    <property type="entry name" value="HTH_Crp_2"/>
    <property type="match status" value="1"/>
</dbReference>
<feature type="domain" description="Cyclic nucleotide-binding" evidence="5">
    <location>
        <begin position="30"/>
        <end position="117"/>
    </location>
</feature>
<protein>
    <submittedName>
        <fullName evidence="7">Crp/Fnr family transcriptional regulator</fullName>
    </submittedName>
</protein>
<dbReference type="InterPro" id="IPR012318">
    <property type="entry name" value="HTH_CRP"/>
</dbReference>
<keyword evidence="1" id="KW-0805">Transcription regulation</keyword>
<comment type="caution">
    <text evidence="7">The sequence shown here is derived from an EMBL/GenBank/DDBJ whole genome shotgun (WGS) entry which is preliminary data.</text>
</comment>
<keyword evidence="3" id="KW-0010">Activator</keyword>